<evidence type="ECO:0000256" key="3">
    <source>
        <dbReference type="ARBA" id="ARBA00022538"/>
    </source>
</evidence>
<dbReference type="InterPro" id="IPR047871">
    <property type="entry name" value="K_chnl_Slo-like"/>
</dbReference>
<dbReference type="OMA" id="ETESEQW"/>
<feature type="compositionally biased region" description="Basic and acidic residues" evidence="12">
    <location>
        <begin position="519"/>
        <end position="533"/>
    </location>
</feature>
<keyword evidence="3" id="KW-0633">Potassium transport</keyword>
<keyword evidence="10" id="KW-0407">Ion channel</keyword>
<dbReference type="GeneID" id="17324220"/>
<feature type="transmembrane region" description="Helical" evidence="13">
    <location>
        <begin position="106"/>
        <end position="124"/>
    </location>
</feature>
<evidence type="ECO:0000256" key="12">
    <source>
        <dbReference type="SAM" id="MobiDB-lite"/>
    </source>
</evidence>
<feature type="transmembrane region" description="Helical" evidence="13">
    <location>
        <begin position="258"/>
        <end position="278"/>
    </location>
</feature>
<dbReference type="Gramene" id="CDF36684">
    <property type="protein sequence ID" value="CDF36684"/>
    <property type="gene ID" value="CHC_T00005066001"/>
</dbReference>
<feature type="region of interest" description="Disordered" evidence="12">
    <location>
        <begin position="778"/>
        <end position="802"/>
    </location>
</feature>
<dbReference type="PANTHER" id="PTHR10027">
    <property type="entry name" value="CALCIUM-ACTIVATED POTASSIUM CHANNEL ALPHA CHAIN"/>
    <property type="match status" value="1"/>
</dbReference>
<dbReference type="KEGG" id="ccp:CHC_T00005066001"/>
<reference evidence="18" key="1">
    <citation type="journal article" date="2013" name="Proc. Natl. Acad. Sci. U.S.A.">
        <title>Genome structure and metabolic features in the red seaweed Chondrus crispus shed light on evolution of the Archaeplastida.</title>
        <authorList>
            <person name="Collen J."/>
            <person name="Porcel B."/>
            <person name="Carre W."/>
            <person name="Ball S.G."/>
            <person name="Chaparro C."/>
            <person name="Tonon T."/>
            <person name="Barbeyron T."/>
            <person name="Michel G."/>
            <person name="Noel B."/>
            <person name="Valentin K."/>
            <person name="Elias M."/>
            <person name="Artiguenave F."/>
            <person name="Arun A."/>
            <person name="Aury J.M."/>
            <person name="Barbosa-Neto J.F."/>
            <person name="Bothwell J.H."/>
            <person name="Bouget F.Y."/>
            <person name="Brillet L."/>
            <person name="Cabello-Hurtado F."/>
            <person name="Capella-Gutierrez S."/>
            <person name="Charrier B."/>
            <person name="Cladiere L."/>
            <person name="Cock J.M."/>
            <person name="Coelho S.M."/>
            <person name="Colleoni C."/>
            <person name="Czjzek M."/>
            <person name="Da Silva C."/>
            <person name="Delage L."/>
            <person name="Denoeud F."/>
            <person name="Deschamps P."/>
            <person name="Dittami S.M."/>
            <person name="Gabaldon T."/>
            <person name="Gachon C.M."/>
            <person name="Groisillier A."/>
            <person name="Herve C."/>
            <person name="Jabbari K."/>
            <person name="Katinka M."/>
            <person name="Kloareg B."/>
            <person name="Kowalczyk N."/>
            <person name="Labadie K."/>
            <person name="Leblanc C."/>
            <person name="Lopez P.J."/>
            <person name="McLachlan D.H."/>
            <person name="Meslet-Cladiere L."/>
            <person name="Moustafa A."/>
            <person name="Nehr Z."/>
            <person name="Nyvall Collen P."/>
            <person name="Panaud O."/>
            <person name="Partensky F."/>
            <person name="Poulain J."/>
            <person name="Rensing S.A."/>
            <person name="Rousvoal S."/>
            <person name="Samson G."/>
            <person name="Symeonidi A."/>
            <person name="Weissenbach J."/>
            <person name="Zambounis A."/>
            <person name="Wincker P."/>
            <person name="Boyen C."/>
        </authorList>
    </citation>
    <scope>NUCLEOTIDE SEQUENCE [LARGE SCALE GENOMIC DNA]</scope>
    <source>
        <strain evidence="18">cv. Stackhouse</strain>
    </source>
</reference>
<evidence type="ECO:0000256" key="8">
    <source>
        <dbReference type="ARBA" id="ARBA00023065"/>
    </source>
</evidence>
<evidence type="ECO:0000256" key="5">
    <source>
        <dbReference type="ARBA" id="ARBA00022826"/>
    </source>
</evidence>
<keyword evidence="2" id="KW-0813">Transport</keyword>
<dbReference type="InterPro" id="IPR013099">
    <property type="entry name" value="K_chnl_dom"/>
</dbReference>
<dbReference type="Gene3D" id="1.10.287.70">
    <property type="match status" value="1"/>
</dbReference>
<feature type="domain" description="Calcium-activated potassium channel BK alpha subunit" evidence="14">
    <location>
        <begin position="579"/>
        <end position="664"/>
    </location>
</feature>
<evidence type="ECO:0000313" key="18">
    <source>
        <dbReference type="Proteomes" id="UP000012073"/>
    </source>
</evidence>
<evidence type="ECO:0000256" key="10">
    <source>
        <dbReference type="ARBA" id="ARBA00023303"/>
    </source>
</evidence>
<feature type="transmembrane region" description="Helical" evidence="13">
    <location>
        <begin position="38"/>
        <end position="57"/>
    </location>
</feature>
<dbReference type="SUPFAM" id="SSF81324">
    <property type="entry name" value="Voltage-gated potassium channels"/>
    <property type="match status" value="1"/>
</dbReference>
<dbReference type="Pfam" id="PF22614">
    <property type="entry name" value="Slo-like_RCK"/>
    <property type="match status" value="2"/>
</dbReference>
<evidence type="ECO:0000256" key="13">
    <source>
        <dbReference type="SAM" id="Phobius"/>
    </source>
</evidence>
<feature type="compositionally biased region" description="Polar residues" evidence="12">
    <location>
        <begin position="547"/>
        <end position="561"/>
    </location>
</feature>
<feature type="domain" description="Potassium channel" evidence="15">
    <location>
        <begin position="244"/>
        <end position="312"/>
    </location>
</feature>
<evidence type="ECO:0000256" key="2">
    <source>
        <dbReference type="ARBA" id="ARBA00022448"/>
    </source>
</evidence>
<feature type="region of interest" description="Disordered" evidence="12">
    <location>
        <begin position="547"/>
        <end position="573"/>
    </location>
</feature>
<keyword evidence="9 13" id="KW-0472">Membrane</keyword>
<feature type="region of interest" description="Disordered" evidence="12">
    <location>
        <begin position="510"/>
        <end position="533"/>
    </location>
</feature>
<evidence type="ECO:0000256" key="9">
    <source>
        <dbReference type="ARBA" id="ARBA00023136"/>
    </source>
</evidence>
<keyword evidence="8" id="KW-0406">Ion transport</keyword>
<keyword evidence="7 13" id="KW-1133">Transmembrane helix</keyword>
<feature type="region of interest" description="Disordered" evidence="12">
    <location>
        <begin position="1110"/>
        <end position="1160"/>
    </location>
</feature>
<dbReference type="GO" id="GO:0005267">
    <property type="term" value="F:potassium channel activity"/>
    <property type="evidence" value="ECO:0007669"/>
    <property type="project" value="UniProtKB-KW"/>
</dbReference>
<evidence type="ECO:0000259" key="16">
    <source>
        <dbReference type="Pfam" id="PF22614"/>
    </source>
</evidence>
<dbReference type="Proteomes" id="UP000012073">
    <property type="component" value="Unassembled WGS sequence"/>
</dbReference>
<dbReference type="Gene3D" id="3.40.50.720">
    <property type="entry name" value="NAD(P)-binding Rossmann-like Domain"/>
    <property type="match status" value="2"/>
</dbReference>
<dbReference type="GO" id="GO:0016020">
    <property type="term" value="C:membrane"/>
    <property type="evidence" value="ECO:0007669"/>
    <property type="project" value="UniProtKB-SubCell"/>
</dbReference>
<evidence type="ECO:0000259" key="14">
    <source>
        <dbReference type="Pfam" id="PF03493"/>
    </source>
</evidence>
<protein>
    <recommendedName>
        <fullName evidence="19">Calcium-activated potassium channel subunit alpha-1</fullName>
    </recommendedName>
</protein>
<accession>R7QF10</accession>
<dbReference type="InterPro" id="IPR003148">
    <property type="entry name" value="RCK_N"/>
</dbReference>
<name>R7QF10_CHOCR</name>
<keyword evidence="18" id="KW-1185">Reference proteome</keyword>
<feature type="transmembrane region" description="Helical" evidence="13">
    <location>
        <begin position="225"/>
        <end position="246"/>
    </location>
</feature>
<evidence type="ECO:0000256" key="4">
    <source>
        <dbReference type="ARBA" id="ARBA00022692"/>
    </source>
</evidence>
<proteinExistence type="predicted"/>
<dbReference type="PhylomeDB" id="R7QF10"/>
<evidence type="ECO:0000256" key="1">
    <source>
        <dbReference type="ARBA" id="ARBA00004141"/>
    </source>
</evidence>
<gene>
    <name evidence="17" type="ORF">CHC_T00005066001</name>
</gene>
<feature type="transmembrane region" description="Helical" evidence="13">
    <location>
        <begin position="136"/>
        <end position="156"/>
    </location>
</feature>
<comment type="subcellular location">
    <subcellularLocation>
        <location evidence="1">Membrane</location>
        <topology evidence="1">Multi-pass membrane protein</topology>
    </subcellularLocation>
</comment>
<evidence type="ECO:0000256" key="7">
    <source>
        <dbReference type="ARBA" id="ARBA00022989"/>
    </source>
</evidence>
<feature type="compositionally biased region" description="Basic and acidic residues" evidence="12">
    <location>
        <begin position="1126"/>
        <end position="1160"/>
    </location>
</feature>
<feature type="region of interest" description="Disordered" evidence="12">
    <location>
        <begin position="840"/>
        <end position="885"/>
    </location>
</feature>
<feature type="domain" description="RCK N-terminal" evidence="16">
    <location>
        <begin position="330"/>
        <end position="450"/>
    </location>
</feature>
<feature type="domain" description="RCK N-terminal" evidence="16">
    <location>
        <begin position="892"/>
        <end position="1005"/>
    </location>
</feature>
<dbReference type="EMBL" id="HG001796">
    <property type="protein sequence ID" value="CDF36684.1"/>
    <property type="molecule type" value="Genomic_DNA"/>
</dbReference>
<keyword evidence="4 13" id="KW-0812">Transmembrane</keyword>
<sequence>MQTESSYPAQVIAEQTASSGFVPPSWSDLAPLLKASSLLWICILLFGLARSAIYQSFHSEKFRSILKQAKRERRTRAPLLLCAKAIRNLRVFLFRNKFPETATAQFFGLPRFISGVVVCILYIIDTYMQGIPLHYYVFQCIYGVAISINLFLAFIYAERPVLFAFSLKTIVECLSIPSLMLSSGGRWLNFNFLQAYCILVEWGLLEKYDIVMRNNSTLTRLLINLFLQLLTFLFITSCGVQFFELLGDPGQTLRSETFQITWANSVYFAVVTLMTVGYGDFVPYTLLGRMWIVFHIIFAAYLVSREISLLIDALKSMRRGGGSYVNSSGTEHVVVTGRVKWEFLQQFVKEFLAEASNLDTRVIILTSNPNWTDDEWLKFVAHNPFFDHHLMYLDGSALKTDDLNRAHVGAARGVFVLADPHRRDPYKEDSDILKAVLTIRNYSGTVPIYTLNTLHESSFQFGIAMEHLDPLANDLFHRIGSVLPYSRTFLDIPQGPLTGQAFERGIQDMRSPDLSARNGIDREDSTVLDTGPHDLYSREEDFGGMANSSDGISIQGGTQRVNSRHSLSKHNGQQRKSESLCVQELETVLLAENVFCNGLSTLIANATLRVAPQSNRNDRPWLVEYKLGAECCIQQFLVPEDLDGLAFGRIGTILQDYGLVLLAVRRPTDKEWILLTVEIILEAKMVCMALSYHDHSVIGKIADHAAQFIVQESGIVQETTQGADRNELKRRPTTRSVQKLEGVGDTVKGDFRHFDSDSAASDIVEESHVTTRVPVAGGEKDMARPFPAPNSQKTIDMSDSGAPVAQQLSLANTVPKKVISRSMSTSTARDFKRMRRNFEDDIGERAESKPAAPRRLSHTGNRNRSSSQDSSRRDTRPKKSIYTNQDKLPAALRGHIIICLDGESPLINLEVLLRRIWLARAGVKKNAPVVVIHPRFPKNFPRQIGGHKDGLFLLQGNSLSLDTLKQAQYQSARAFLIMASESNQATGAGSTDSKAIFTVMTLDSLLADQDSFVCCVLDAEESLQLLRAPKQARRVGVNLGELRESDVFTYESSPMDTLPERTFSSTSLVRRLPPSPFVGNYGGSAHYGTFSGMWPPDIAANLQSRKPFNRNSRLRLKGMTRSSSMRLDHDDSSDDDDRRGSDIHTLRDQHHNQERSGEEYYERQRYASGEMVISSLFTALLAREYTDPGYIRLIRQLVGAASGSKGSWIRQIDIPEAWTRAENAIDGRTYRQTSQKLLSMGSIALGLYRSGDAAVRVETESEQWERRVSEVVYLEEEEISVLRSEAESRSIASRLINTEAYSDRRLGRAVSGHGRQESAILTGPGLRSNRVSFSEQLRTREDLDEFDKRHYTCPSTKRRIFYQEAVNGENVLPYVYCCPEPYSLVAPSDAVFVLCHPATIIPPNWGEG</sequence>
<evidence type="ECO:0008006" key="19">
    <source>
        <dbReference type="Google" id="ProtNLM"/>
    </source>
</evidence>
<dbReference type="RefSeq" id="XP_005716503.1">
    <property type="nucleotide sequence ID" value="XM_005716446.1"/>
</dbReference>
<keyword evidence="6" id="KW-0630">Potassium</keyword>
<dbReference type="OrthoDB" id="10035564at2759"/>
<evidence type="ECO:0000256" key="11">
    <source>
        <dbReference type="ARBA" id="ARBA00034430"/>
    </source>
</evidence>
<dbReference type="InterPro" id="IPR003929">
    <property type="entry name" value="K_chnl_BK_asu"/>
</dbReference>
<comment type="catalytic activity">
    <reaction evidence="11">
        <text>K(+)(in) = K(+)(out)</text>
        <dbReference type="Rhea" id="RHEA:29463"/>
        <dbReference type="ChEBI" id="CHEBI:29103"/>
    </reaction>
</comment>
<dbReference type="PANTHER" id="PTHR10027:SF10">
    <property type="entry name" value="SLOWPOKE 2, ISOFORM D"/>
    <property type="match status" value="1"/>
</dbReference>
<evidence type="ECO:0000313" key="17">
    <source>
        <dbReference type="EMBL" id="CDF36684.1"/>
    </source>
</evidence>
<dbReference type="Pfam" id="PF07885">
    <property type="entry name" value="Ion_trans_2"/>
    <property type="match status" value="1"/>
</dbReference>
<keyword evidence="5" id="KW-0631">Potassium channel</keyword>
<dbReference type="Pfam" id="PF03493">
    <property type="entry name" value="BK_channel_a"/>
    <property type="match status" value="1"/>
</dbReference>
<evidence type="ECO:0000259" key="15">
    <source>
        <dbReference type="Pfam" id="PF07885"/>
    </source>
</evidence>
<organism evidence="17 18">
    <name type="scientific">Chondrus crispus</name>
    <name type="common">Carrageen Irish moss</name>
    <name type="synonym">Polymorpha crispa</name>
    <dbReference type="NCBI Taxonomy" id="2769"/>
    <lineage>
        <taxon>Eukaryota</taxon>
        <taxon>Rhodophyta</taxon>
        <taxon>Florideophyceae</taxon>
        <taxon>Rhodymeniophycidae</taxon>
        <taxon>Gigartinales</taxon>
        <taxon>Gigartinaceae</taxon>
        <taxon>Chondrus</taxon>
    </lineage>
</organism>
<evidence type="ECO:0000256" key="6">
    <source>
        <dbReference type="ARBA" id="ARBA00022958"/>
    </source>
</evidence>
<feature type="transmembrane region" description="Helical" evidence="13">
    <location>
        <begin position="290"/>
        <end position="311"/>
    </location>
</feature>